<dbReference type="GO" id="GO:0051228">
    <property type="term" value="P:mitotic spindle disassembly"/>
    <property type="evidence" value="ECO:0007669"/>
    <property type="project" value="TreeGrafter"/>
</dbReference>
<dbReference type="FunFam" id="3.40.50.300:FF:001081">
    <property type="entry name" value="Spermatogenesis-associated protein 5-like protein 1"/>
    <property type="match status" value="1"/>
</dbReference>
<dbReference type="GO" id="GO:0097352">
    <property type="term" value="P:autophagosome maturation"/>
    <property type="evidence" value="ECO:0007669"/>
    <property type="project" value="TreeGrafter"/>
</dbReference>
<dbReference type="PANTHER" id="PTHR23077:SF194">
    <property type="entry name" value="ATPASE FAMILY GENE 2 PROTEIN HOMOLOG B"/>
    <property type="match status" value="1"/>
</dbReference>
<evidence type="ECO:0000256" key="2">
    <source>
        <dbReference type="ARBA" id="ARBA00022840"/>
    </source>
</evidence>
<feature type="domain" description="AAA+ ATPase" evidence="3">
    <location>
        <begin position="222"/>
        <end position="361"/>
    </location>
</feature>
<dbReference type="SUPFAM" id="SSF52540">
    <property type="entry name" value="P-loop containing nucleoside triphosphate hydrolases"/>
    <property type="match status" value="3"/>
</dbReference>
<reference evidence="4" key="2">
    <citation type="submission" date="2025-09" db="UniProtKB">
        <authorList>
            <consortium name="Ensembl"/>
        </authorList>
    </citation>
    <scope>IDENTIFICATION</scope>
</reference>
<dbReference type="InterPro" id="IPR050168">
    <property type="entry name" value="AAA_ATPase_domain"/>
</dbReference>
<keyword evidence="2" id="KW-0067">ATP-binding</keyword>
<dbReference type="GO" id="GO:0005829">
    <property type="term" value="C:cytosol"/>
    <property type="evidence" value="ECO:0007669"/>
    <property type="project" value="TreeGrafter"/>
</dbReference>
<name>A0A9J7Z7E8_CYPCA</name>
<dbReference type="GO" id="GO:0005524">
    <property type="term" value="F:ATP binding"/>
    <property type="evidence" value="ECO:0007669"/>
    <property type="project" value="UniProtKB-KW"/>
</dbReference>
<dbReference type="Gene3D" id="3.40.50.300">
    <property type="entry name" value="P-loop containing nucleotide triphosphate hydrolases"/>
    <property type="match status" value="2"/>
</dbReference>
<dbReference type="InterPro" id="IPR027417">
    <property type="entry name" value="P-loop_NTPase"/>
</dbReference>
<feature type="domain" description="AAA+ ATPase" evidence="3">
    <location>
        <begin position="487"/>
        <end position="658"/>
    </location>
</feature>
<dbReference type="InterPro" id="IPR003959">
    <property type="entry name" value="ATPase_AAA_core"/>
</dbReference>
<dbReference type="CDD" id="cd19503">
    <property type="entry name" value="RecA-like_CDC48_NLV2_r1-like"/>
    <property type="match status" value="1"/>
</dbReference>
<evidence type="ECO:0000256" key="1">
    <source>
        <dbReference type="ARBA" id="ARBA00022741"/>
    </source>
</evidence>
<dbReference type="GO" id="GO:0005634">
    <property type="term" value="C:nucleus"/>
    <property type="evidence" value="ECO:0007669"/>
    <property type="project" value="TreeGrafter"/>
</dbReference>
<dbReference type="FunFam" id="1.10.8.60:FF:000038">
    <property type="entry name" value="spermatogenesis-associated protein 5-like protein 1"/>
    <property type="match status" value="1"/>
</dbReference>
<dbReference type="GO" id="GO:0031593">
    <property type="term" value="F:polyubiquitin modification-dependent protein binding"/>
    <property type="evidence" value="ECO:0007669"/>
    <property type="project" value="TreeGrafter"/>
</dbReference>
<dbReference type="PROSITE" id="PS00674">
    <property type="entry name" value="AAA"/>
    <property type="match status" value="1"/>
</dbReference>
<keyword evidence="1" id="KW-0547">Nucleotide-binding</keyword>
<protein>
    <recommendedName>
        <fullName evidence="3">AAA+ ATPase domain-containing protein</fullName>
    </recommendedName>
</protein>
<dbReference type="FunFam" id="3.40.50.300:FF:001161">
    <property type="entry name" value="spermatogenesis-associated protein 5-like protein 1"/>
    <property type="match status" value="1"/>
</dbReference>
<dbReference type="SMART" id="SM00382">
    <property type="entry name" value="AAA"/>
    <property type="match status" value="2"/>
</dbReference>
<dbReference type="InterPro" id="IPR003593">
    <property type="entry name" value="AAA+_ATPase"/>
</dbReference>
<accession>A0A9J7Z7E8</accession>
<dbReference type="GO" id="GO:0034098">
    <property type="term" value="C:VCP-NPL4-UFD1 AAA ATPase complex"/>
    <property type="evidence" value="ECO:0007669"/>
    <property type="project" value="TreeGrafter"/>
</dbReference>
<evidence type="ECO:0000259" key="3">
    <source>
        <dbReference type="SMART" id="SM00382"/>
    </source>
</evidence>
<reference evidence="4" key="1">
    <citation type="submission" date="2025-08" db="UniProtKB">
        <authorList>
            <consortium name="Ensembl"/>
        </authorList>
    </citation>
    <scope>IDENTIFICATION</scope>
</reference>
<keyword evidence="5" id="KW-1185">Reference proteome</keyword>
<dbReference type="Gene3D" id="1.10.8.60">
    <property type="match status" value="3"/>
</dbReference>
<sequence length="826" mass="89674">MMHAEGLRVLPPDAVDSDTQRCRMGPALMSRLGLRLGAPVLIRVQRGVCLCTTWPRHDLAEGFLQISTQCATPDLTAQTLTGLTVRPAHITRLTCPRLSSVSVKVFVQRAEHKRTVSERGVRELLEGLYVHQGHLLDLSGVKTELMFVLVEQVNSGSQKAGLVTARTRVEVGALQTVKHLERRQEVSVASLGGLEDVYTSLREIITLPLLYPGALRQLGVSCPRGLLLIGPPGVGKTLLVRRVAKDIGATLVTVNGPEVTGSRPGESEENLRRVFDQAREAAEEGPCVLLIDEIDSLCPRRTGNSGAPENRLVAQLLTLMDAIGSHEGFVITGATNRPDALDPALRRPGRFDREVIVGVPSLLQRLRILKCVCGEMPLRPDVDLKAVAEMSCGYVGADLSALGREAALQAMRQAQAGASEPVSMQHFMQALRIVQPSCLRSSVGATDFKPVSWEQIGGLEDVKLKLRQSIEWPMRFPEAFVRLGVSRPRGVLLYGPPGCAKTTLVKAAASSSHCSFLSLSGAELFSPYVGDSEKTLAQLFARARACAPSIVFLDEIDSMVGSRADGSSYSVQAQVLSVLLTELDGVGVRTVERRSGGRKMAELEGGQQEDTGLQRMELQEVCNKDVLIVAATNRPEVLDSALLRPGRLDQIVYVPPPDLEARVAVLRVCTESVPLHPDVCLQDLAAQTELFSGADLQNLCREAALLALREDGLEVLDSALLRPGRLDQIVYVPPPDLEARVAVLRVCTESVPLHPDVCLQDLAAQTELFSGADLQNLCREAALLALREDGLEVSCVTQKYFLKALRSLSPSLSPEQLQQHFQLFQS</sequence>
<dbReference type="Proteomes" id="UP001108240">
    <property type="component" value="Unplaced"/>
</dbReference>
<proteinExistence type="predicted"/>
<dbReference type="GO" id="GO:0016887">
    <property type="term" value="F:ATP hydrolysis activity"/>
    <property type="evidence" value="ECO:0007669"/>
    <property type="project" value="InterPro"/>
</dbReference>
<dbReference type="GO" id="GO:0030970">
    <property type="term" value="P:retrograde protein transport, ER to cytosol"/>
    <property type="evidence" value="ECO:0007669"/>
    <property type="project" value="TreeGrafter"/>
</dbReference>
<dbReference type="AlphaFoldDB" id="A0A9J7Z7E8"/>
<dbReference type="OMA" id="DRHIYVA"/>
<dbReference type="GeneTree" id="ENSGT00940000160700"/>
<organism evidence="4 5">
    <name type="scientific">Cyprinus carpio carpio</name>
    <dbReference type="NCBI Taxonomy" id="630221"/>
    <lineage>
        <taxon>Eukaryota</taxon>
        <taxon>Metazoa</taxon>
        <taxon>Chordata</taxon>
        <taxon>Craniata</taxon>
        <taxon>Vertebrata</taxon>
        <taxon>Euteleostomi</taxon>
        <taxon>Actinopterygii</taxon>
        <taxon>Neopterygii</taxon>
        <taxon>Teleostei</taxon>
        <taxon>Ostariophysi</taxon>
        <taxon>Cypriniformes</taxon>
        <taxon>Cyprinidae</taxon>
        <taxon>Cyprininae</taxon>
        <taxon>Cyprinus</taxon>
    </lineage>
</organism>
<dbReference type="InterPro" id="IPR003960">
    <property type="entry name" value="ATPase_AAA_CS"/>
</dbReference>
<dbReference type="InterPro" id="IPR041569">
    <property type="entry name" value="AAA_lid_3"/>
</dbReference>
<dbReference type="Pfam" id="PF00004">
    <property type="entry name" value="AAA"/>
    <property type="match status" value="2"/>
</dbReference>
<dbReference type="PANTHER" id="PTHR23077">
    <property type="entry name" value="AAA-FAMILY ATPASE"/>
    <property type="match status" value="1"/>
</dbReference>
<dbReference type="Pfam" id="PF17862">
    <property type="entry name" value="AAA_lid_3"/>
    <property type="match status" value="3"/>
</dbReference>
<evidence type="ECO:0000313" key="5">
    <source>
        <dbReference type="Proteomes" id="UP001108240"/>
    </source>
</evidence>
<dbReference type="Ensembl" id="ENSCCRT00000107719.1">
    <property type="protein sequence ID" value="ENSCCRP00000128984.1"/>
    <property type="gene ID" value="ENSCCRG00000064509.1"/>
</dbReference>
<evidence type="ECO:0000313" key="4">
    <source>
        <dbReference type="Ensembl" id="ENSCCRP00000128984.1"/>
    </source>
</evidence>